<dbReference type="Gene3D" id="2.60.120.260">
    <property type="entry name" value="Galactose-binding domain-like"/>
    <property type="match status" value="1"/>
</dbReference>
<name>R7TTK0_CAPTE</name>
<dbReference type="InterPro" id="IPR011009">
    <property type="entry name" value="Kinase-like_dom_sf"/>
</dbReference>
<evidence type="ECO:0000256" key="2">
    <source>
        <dbReference type="ARBA" id="ARBA00022475"/>
    </source>
</evidence>
<keyword evidence="19" id="KW-1185">Reference proteome</keyword>
<evidence type="ECO:0000256" key="4">
    <source>
        <dbReference type="ARBA" id="ARBA00022729"/>
    </source>
</evidence>
<dbReference type="Pfam" id="PF07714">
    <property type="entry name" value="PK_Tyr_Ser-Thr"/>
    <property type="match status" value="1"/>
</dbReference>
<dbReference type="GO" id="GO:0038062">
    <property type="term" value="F:protein tyrosine kinase collagen receptor activity"/>
    <property type="evidence" value="ECO:0007669"/>
    <property type="project" value="TreeGrafter"/>
</dbReference>
<keyword evidence="3 14" id="KW-0812">Transmembrane</keyword>
<evidence type="ECO:0000259" key="16">
    <source>
        <dbReference type="PROSITE" id="PS50022"/>
    </source>
</evidence>
<sequence length="905" mass="102435">MNSGLIPDDAITASSAFDMKSVGPMNARIRTEANGGAWCPEQQIAPDVYEWLQVDLGQIKVVTLVETQGRFGNGQGQEYAPQYLLEYQRLNEGRWLRYRGHEGDEILKGNSNTYIAEMRELRPPIIARRLRFIPYSSHRRTVCMRVELYGCPWKDGTMSYSMRQGDRRGAEVDLYDFYYDGKVEDAFLSGGLGQLTDWEEGNTNFRLDVLDLGRKGYEWVGWKNDSLTALSQPVEVVFDFDVLRNFSAVHIHCNNLFSKDVRVFSRAEVYFSVGGRYFSGNPVHYEYLRDTVIEIARYVIIPIPNRVGRKVKLLLFFDARWIMVSEVRFDSEPAKGNFTDETSPLPTLYPHKQRTIPRDSNEPELRNRGPQMVNVDLMPGDAPRLNSPSPTSDNFINSGAHHKKSNMDDTYIGIIIGTVVALFILIASIVIIVIFRQRRRKFHTNPIKTIFGTDHLNFHLNDLSPGNGKVSHGNMYNAIATNEDSSDKENTNPDYAETNKYSPLVVSLPTQPLYHQPPLSNQRNSTQSLPKASAFSPPGLLIPANSSTMPADLPACSIQGLIGNSVYAVPSNTDLVWREDTVSEFPREKLKFVEKLGEGQFGEVHLCEALGVSDIVEDDLTPPGRAGAPRSLLVAVKMLRQQASEAIRSDFHKEVRVMSQLRDPNIVRVLGVCTRDEPLAVVVEYMKFGDLNQFLQQHVPEGSTLAARPGQHTLSYGCLIFMATQITSGMKYLETLNMVHRDLATRNCLVGPQATIKISDFGMSRSLYNVDYYRIEGKAVLPIRWMAWESVLLGKFSCKSDVWSMAVTLWEVLTFAREQPFDALNDEQVIENCGHYYRSDGQELCLPQPSNCPKEIYDLMCECWNRDELQRPSFREMHMFLSRKNMGYNPRDELQGCGRSAAPVV</sequence>
<feature type="domain" description="Protein kinase" evidence="15">
    <location>
        <begin position="590"/>
        <end position="881"/>
    </location>
</feature>
<dbReference type="PROSITE" id="PS01286">
    <property type="entry name" value="FA58C_2"/>
    <property type="match status" value="1"/>
</dbReference>
<keyword evidence="6" id="KW-0067">ATP-binding</keyword>
<reference evidence="19" key="1">
    <citation type="submission" date="2012-12" db="EMBL/GenBank/DDBJ databases">
        <authorList>
            <person name="Hellsten U."/>
            <person name="Grimwood J."/>
            <person name="Chapman J.A."/>
            <person name="Shapiro H."/>
            <person name="Aerts A."/>
            <person name="Otillar R.P."/>
            <person name="Terry A.Y."/>
            <person name="Boore J.L."/>
            <person name="Simakov O."/>
            <person name="Marletaz F."/>
            <person name="Cho S.-J."/>
            <person name="Edsinger-Gonzales E."/>
            <person name="Havlak P."/>
            <person name="Kuo D.-H."/>
            <person name="Larsson T."/>
            <person name="Lv J."/>
            <person name="Arendt D."/>
            <person name="Savage R."/>
            <person name="Osoegawa K."/>
            <person name="de Jong P."/>
            <person name="Lindberg D.R."/>
            <person name="Seaver E.C."/>
            <person name="Weisblat D.A."/>
            <person name="Putnam N.H."/>
            <person name="Grigoriev I.V."/>
            <person name="Rokhsar D.S."/>
        </authorList>
    </citation>
    <scope>NUCLEOTIDE SEQUENCE</scope>
    <source>
        <strain evidence="19">I ESC-2004</strain>
    </source>
</reference>
<feature type="domain" description="F5/8 type C" evidence="16">
    <location>
        <begin position="1"/>
        <end position="151"/>
    </location>
</feature>
<dbReference type="InterPro" id="IPR000719">
    <property type="entry name" value="Prot_kinase_dom"/>
</dbReference>
<dbReference type="InterPro" id="IPR000421">
    <property type="entry name" value="FA58C"/>
</dbReference>
<dbReference type="InterPro" id="IPR048525">
    <property type="entry name" value="DDR1-2_DS-like"/>
</dbReference>
<dbReference type="FunCoup" id="R7TTK0">
    <property type="interactions" value="23"/>
</dbReference>
<dbReference type="HOGENOM" id="CLU_008873_2_0_1"/>
<evidence type="ECO:0000256" key="7">
    <source>
        <dbReference type="ARBA" id="ARBA00022989"/>
    </source>
</evidence>
<dbReference type="OrthoDB" id="6071166at2759"/>
<dbReference type="GO" id="GO:0005886">
    <property type="term" value="C:plasma membrane"/>
    <property type="evidence" value="ECO:0007669"/>
    <property type="project" value="UniProtKB-SubCell"/>
</dbReference>
<dbReference type="FunFam" id="2.60.120.260:FF:000007">
    <property type="entry name" value="Discoidin domain receptor tyrosine kinase 1"/>
    <property type="match status" value="1"/>
</dbReference>
<evidence type="ECO:0000256" key="9">
    <source>
        <dbReference type="ARBA" id="ARBA00023157"/>
    </source>
</evidence>
<dbReference type="SUPFAM" id="SSF56112">
    <property type="entry name" value="Protein kinase-like (PK-like)"/>
    <property type="match status" value="1"/>
</dbReference>
<dbReference type="SUPFAM" id="SSF49785">
    <property type="entry name" value="Galactose-binding domain-like"/>
    <property type="match status" value="1"/>
</dbReference>
<evidence type="ECO:0000256" key="5">
    <source>
        <dbReference type="ARBA" id="ARBA00022741"/>
    </source>
</evidence>
<evidence type="ECO:0000256" key="11">
    <source>
        <dbReference type="ARBA" id="ARBA00023180"/>
    </source>
</evidence>
<dbReference type="InterPro" id="IPR001245">
    <property type="entry name" value="Ser-Thr/Tyr_kinase_cat_dom"/>
</dbReference>
<keyword evidence="4" id="KW-0732">Signal</keyword>
<evidence type="ECO:0000256" key="8">
    <source>
        <dbReference type="ARBA" id="ARBA00023136"/>
    </source>
</evidence>
<dbReference type="PANTHER" id="PTHR24416">
    <property type="entry name" value="TYROSINE-PROTEIN KINASE RECEPTOR"/>
    <property type="match status" value="1"/>
</dbReference>
<evidence type="ECO:0000256" key="14">
    <source>
        <dbReference type="SAM" id="Phobius"/>
    </source>
</evidence>
<dbReference type="EMBL" id="AMQN01012340">
    <property type="status" value="NOT_ANNOTATED_CDS"/>
    <property type="molecule type" value="Genomic_DNA"/>
</dbReference>
<protein>
    <recommendedName>
        <fullName evidence="20">Protein kinase domain-containing protein</fullName>
    </recommendedName>
</protein>
<dbReference type="InterPro" id="IPR008266">
    <property type="entry name" value="Tyr_kinase_AS"/>
</dbReference>
<dbReference type="GO" id="GO:0010976">
    <property type="term" value="P:positive regulation of neuron projection development"/>
    <property type="evidence" value="ECO:0007669"/>
    <property type="project" value="TreeGrafter"/>
</dbReference>
<dbReference type="PROSITE" id="PS00109">
    <property type="entry name" value="PROTEIN_KINASE_TYR"/>
    <property type="match status" value="1"/>
</dbReference>
<comment type="subcellular location">
    <subcellularLocation>
        <location evidence="1">Cell membrane</location>
        <topology evidence="1">Single-pass type I membrane protein</topology>
    </subcellularLocation>
</comment>
<reference evidence="17 19" key="2">
    <citation type="journal article" date="2013" name="Nature">
        <title>Insights into bilaterian evolution from three spiralian genomes.</title>
        <authorList>
            <person name="Simakov O."/>
            <person name="Marletaz F."/>
            <person name="Cho S.J."/>
            <person name="Edsinger-Gonzales E."/>
            <person name="Havlak P."/>
            <person name="Hellsten U."/>
            <person name="Kuo D.H."/>
            <person name="Larsson T."/>
            <person name="Lv J."/>
            <person name="Arendt D."/>
            <person name="Savage R."/>
            <person name="Osoegawa K."/>
            <person name="de Jong P."/>
            <person name="Grimwood J."/>
            <person name="Chapman J.A."/>
            <person name="Shapiro H."/>
            <person name="Aerts A."/>
            <person name="Otillar R.P."/>
            <person name="Terry A.Y."/>
            <person name="Boore J.L."/>
            <person name="Grigoriev I.V."/>
            <person name="Lindberg D.R."/>
            <person name="Seaver E.C."/>
            <person name="Weisblat D.A."/>
            <person name="Putnam N.H."/>
            <person name="Rokhsar D.S."/>
        </authorList>
    </citation>
    <scope>NUCLEOTIDE SEQUENCE</scope>
    <source>
        <strain evidence="17 19">I ESC-2004</strain>
    </source>
</reference>
<dbReference type="PROSITE" id="PS01285">
    <property type="entry name" value="FA58C_1"/>
    <property type="match status" value="1"/>
</dbReference>
<keyword evidence="11" id="KW-0325">Glycoprotein</keyword>
<evidence type="ECO:0000313" key="19">
    <source>
        <dbReference type="Proteomes" id="UP000014760"/>
    </source>
</evidence>
<dbReference type="SMART" id="SM00231">
    <property type="entry name" value="FA58C"/>
    <property type="match status" value="1"/>
</dbReference>
<comment type="similarity">
    <text evidence="12">Belongs to the protein kinase superfamily. Tyr protein kinase family. Insulin receptor subfamily.</text>
</comment>
<evidence type="ECO:0000256" key="6">
    <source>
        <dbReference type="ARBA" id="ARBA00022840"/>
    </source>
</evidence>
<dbReference type="Gene3D" id="2.60.120.1190">
    <property type="match status" value="1"/>
</dbReference>
<dbReference type="PROSITE" id="PS50022">
    <property type="entry name" value="FA58C_3"/>
    <property type="match status" value="1"/>
</dbReference>
<keyword evidence="7 14" id="KW-1133">Transmembrane helix</keyword>
<evidence type="ECO:0000259" key="15">
    <source>
        <dbReference type="PROSITE" id="PS50011"/>
    </source>
</evidence>
<dbReference type="CDD" id="cd00057">
    <property type="entry name" value="FA58C"/>
    <property type="match status" value="1"/>
</dbReference>
<dbReference type="GO" id="GO:0051897">
    <property type="term" value="P:positive regulation of phosphatidylinositol 3-kinase/protein kinase B signal transduction"/>
    <property type="evidence" value="ECO:0007669"/>
    <property type="project" value="TreeGrafter"/>
</dbReference>
<evidence type="ECO:0000256" key="1">
    <source>
        <dbReference type="ARBA" id="ARBA00004251"/>
    </source>
</evidence>
<dbReference type="CDD" id="cd05051">
    <property type="entry name" value="PTKc_DDR"/>
    <property type="match status" value="1"/>
</dbReference>
<feature type="compositionally biased region" description="Polar residues" evidence="13">
    <location>
        <begin position="518"/>
        <end position="530"/>
    </location>
</feature>
<dbReference type="Proteomes" id="UP000014760">
    <property type="component" value="Unassembled WGS sequence"/>
</dbReference>
<feature type="compositionally biased region" description="Basic and acidic residues" evidence="13">
    <location>
        <begin position="356"/>
        <end position="367"/>
    </location>
</feature>
<keyword evidence="9" id="KW-1015">Disulfide bond</keyword>
<keyword evidence="10" id="KW-0675">Receptor</keyword>
<evidence type="ECO:0000256" key="10">
    <source>
        <dbReference type="ARBA" id="ARBA00023170"/>
    </source>
</evidence>
<dbReference type="InterPro" id="IPR050122">
    <property type="entry name" value="RTK"/>
</dbReference>
<dbReference type="AlphaFoldDB" id="R7TTK0"/>
<accession>R7TTK0</accession>
<dbReference type="Gene3D" id="3.30.200.20">
    <property type="entry name" value="Phosphorylase Kinase, domain 1"/>
    <property type="match status" value="1"/>
</dbReference>
<reference evidence="18" key="3">
    <citation type="submission" date="2015-06" db="UniProtKB">
        <authorList>
            <consortium name="EnsemblMetazoa"/>
        </authorList>
    </citation>
    <scope>IDENTIFICATION</scope>
</reference>
<dbReference type="OMA" id="RDAEYQE"/>
<dbReference type="PANTHER" id="PTHR24416:SF580">
    <property type="entry name" value="DISCOIDIN DOMAIN RECEPTOR, ISOFORM F"/>
    <property type="match status" value="1"/>
</dbReference>
<evidence type="ECO:0008006" key="20">
    <source>
        <dbReference type="Google" id="ProtNLM"/>
    </source>
</evidence>
<evidence type="ECO:0000256" key="3">
    <source>
        <dbReference type="ARBA" id="ARBA00022692"/>
    </source>
</evidence>
<keyword evidence="2" id="KW-1003">Cell membrane</keyword>
<dbReference type="PRINTS" id="PR00109">
    <property type="entry name" value="TYRKINASE"/>
</dbReference>
<dbReference type="EMBL" id="KB309457">
    <property type="protein sequence ID" value="ELT94315.1"/>
    <property type="molecule type" value="Genomic_DNA"/>
</dbReference>
<dbReference type="SMART" id="SM00219">
    <property type="entry name" value="TyrKc"/>
    <property type="match status" value="1"/>
</dbReference>
<evidence type="ECO:0000256" key="13">
    <source>
        <dbReference type="SAM" id="MobiDB-lite"/>
    </source>
</evidence>
<evidence type="ECO:0000313" key="17">
    <source>
        <dbReference type="EMBL" id="ELT94315.1"/>
    </source>
</evidence>
<dbReference type="Gene3D" id="1.10.510.10">
    <property type="entry name" value="Transferase(Phosphotransferase) domain 1"/>
    <property type="match status" value="1"/>
</dbReference>
<proteinExistence type="inferred from homology"/>
<feature type="region of interest" description="Disordered" evidence="13">
    <location>
        <begin position="349"/>
        <end position="368"/>
    </location>
</feature>
<feature type="transmembrane region" description="Helical" evidence="14">
    <location>
        <begin position="411"/>
        <end position="435"/>
    </location>
</feature>
<organism evidence="17">
    <name type="scientific">Capitella teleta</name>
    <name type="common">Polychaete worm</name>
    <dbReference type="NCBI Taxonomy" id="283909"/>
    <lineage>
        <taxon>Eukaryota</taxon>
        <taxon>Metazoa</taxon>
        <taxon>Spiralia</taxon>
        <taxon>Lophotrochozoa</taxon>
        <taxon>Annelida</taxon>
        <taxon>Polychaeta</taxon>
        <taxon>Sedentaria</taxon>
        <taxon>Scolecida</taxon>
        <taxon>Capitellidae</taxon>
        <taxon>Capitella</taxon>
    </lineage>
</organism>
<dbReference type="GO" id="GO:0043235">
    <property type="term" value="C:receptor complex"/>
    <property type="evidence" value="ECO:0007669"/>
    <property type="project" value="TreeGrafter"/>
</dbReference>
<evidence type="ECO:0000313" key="18">
    <source>
        <dbReference type="EnsemblMetazoa" id="CapteP150374"/>
    </source>
</evidence>
<gene>
    <name evidence="17" type="ORF">CAPTEDRAFT_150374</name>
</gene>
<dbReference type="InterPro" id="IPR008979">
    <property type="entry name" value="Galactose-bd-like_sf"/>
</dbReference>
<dbReference type="InterPro" id="IPR020635">
    <property type="entry name" value="Tyr_kinase_cat_dom"/>
</dbReference>
<feature type="region of interest" description="Disordered" evidence="13">
    <location>
        <begin position="515"/>
        <end position="534"/>
    </location>
</feature>
<dbReference type="FunFam" id="1.10.510.10:FF:000053">
    <property type="entry name" value="Epithelial discoidin domain-containing receptor 1"/>
    <property type="match status" value="1"/>
</dbReference>
<keyword evidence="8 14" id="KW-0472">Membrane</keyword>
<evidence type="ECO:0000256" key="12">
    <source>
        <dbReference type="ARBA" id="ARBA00061639"/>
    </source>
</evidence>
<dbReference type="Pfam" id="PF21114">
    <property type="entry name" value="DDR1-2_DS-like"/>
    <property type="match status" value="1"/>
</dbReference>
<dbReference type="EnsemblMetazoa" id="CapteT150374">
    <property type="protein sequence ID" value="CapteP150374"/>
    <property type="gene ID" value="CapteG150374"/>
</dbReference>
<dbReference type="PROSITE" id="PS50011">
    <property type="entry name" value="PROTEIN_KINASE_DOM"/>
    <property type="match status" value="1"/>
</dbReference>
<dbReference type="Pfam" id="PF00754">
    <property type="entry name" value="F5_F8_type_C"/>
    <property type="match status" value="1"/>
</dbReference>
<keyword evidence="5" id="KW-0547">Nucleotide-binding</keyword>
<dbReference type="GO" id="GO:0005518">
    <property type="term" value="F:collagen binding"/>
    <property type="evidence" value="ECO:0007669"/>
    <property type="project" value="TreeGrafter"/>
</dbReference>
<dbReference type="GO" id="GO:0005524">
    <property type="term" value="F:ATP binding"/>
    <property type="evidence" value="ECO:0007669"/>
    <property type="project" value="UniProtKB-KW"/>
</dbReference>